<organism evidence="6 7">
    <name type="scientific">Kibdelosporangium philippinense</name>
    <dbReference type="NCBI Taxonomy" id="211113"/>
    <lineage>
        <taxon>Bacteria</taxon>
        <taxon>Bacillati</taxon>
        <taxon>Actinomycetota</taxon>
        <taxon>Actinomycetes</taxon>
        <taxon>Pseudonocardiales</taxon>
        <taxon>Pseudonocardiaceae</taxon>
        <taxon>Kibdelosporangium</taxon>
    </lineage>
</organism>
<dbReference type="Proteomes" id="UP001521150">
    <property type="component" value="Unassembled WGS sequence"/>
</dbReference>
<dbReference type="RefSeq" id="WP_233724867.1">
    <property type="nucleotide sequence ID" value="NZ_JAJVCN010000001.1"/>
</dbReference>
<evidence type="ECO:0000256" key="4">
    <source>
        <dbReference type="ARBA" id="ARBA00023204"/>
    </source>
</evidence>
<protein>
    <recommendedName>
        <fullName evidence="2">DNA-3-methyladenine glycosylase II</fullName>
        <ecNumber evidence="2">3.2.2.21</ecNumber>
    </recommendedName>
</protein>
<dbReference type="InterPro" id="IPR011257">
    <property type="entry name" value="DNA_glycosylase"/>
</dbReference>
<evidence type="ECO:0000313" key="7">
    <source>
        <dbReference type="Proteomes" id="UP001521150"/>
    </source>
</evidence>
<keyword evidence="3" id="KW-0227">DNA damage</keyword>
<dbReference type="SMART" id="SM00478">
    <property type="entry name" value="ENDO3c"/>
    <property type="match status" value="1"/>
</dbReference>
<dbReference type="PANTHER" id="PTHR43003">
    <property type="entry name" value="DNA-3-METHYLADENINE GLYCOSYLASE"/>
    <property type="match status" value="1"/>
</dbReference>
<comment type="catalytic activity">
    <reaction evidence="1">
        <text>Hydrolysis of alkylated DNA, releasing 3-methyladenine, 3-methylguanine, 7-methylguanine and 7-methyladenine.</text>
        <dbReference type="EC" id="3.2.2.21"/>
    </reaction>
</comment>
<keyword evidence="4" id="KW-0234">DNA repair</keyword>
<gene>
    <name evidence="6" type="ORF">LWC34_10915</name>
</gene>
<reference evidence="6 7" key="1">
    <citation type="submission" date="2021-12" db="EMBL/GenBank/DDBJ databases">
        <title>Genome sequence of Kibdelosporangium philippinense ATCC 49844.</title>
        <authorList>
            <person name="Fedorov E.A."/>
            <person name="Omeragic M."/>
            <person name="Shalygina K.F."/>
            <person name="Maclea K.S."/>
        </authorList>
    </citation>
    <scope>NUCLEOTIDE SEQUENCE [LARGE SCALE GENOMIC DNA]</scope>
    <source>
        <strain evidence="6 7">ATCC 49844</strain>
    </source>
</reference>
<evidence type="ECO:0000256" key="3">
    <source>
        <dbReference type="ARBA" id="ARBA00022763"/>
    </source>
</evidence>
<dbReference type="Gene3D" id="1.10.340.30">
    <property type="entry name" value="Hypothetical protein, domain 2"/>
    <property type="match status" value="1"/>
</dbReference>
<evidence type="ECO:0000256" key="2">
    <source>
        <dbReference type="ARBA" id="ARBA00012000"/>
    </source>
</evidence>
<dbReference type="PANTHER" id="PTHR43003:SF5">
    <property type="entry name" value="DNA-3-METHYLADENINE GLYCOSYLASE"/>
    <property type="match status" value="1"/>
</dbReference>
<dbReference type="EC" id="3.2.2.21" evidence="2"/>
<evidence type="ECO:0000256" key="1">
    <source>
        <dbReference type="ARBA" id="ARBA00000086"/>
    </source>
</evidence>
<dbReference type="Gene3D" id="1.10.1670.40">
    <property type="match status" value="1"/>
</dbReference>
<feature type="domain" description="HhH-GPD" evidence="5">
    <location>
        <begin position="133"/>
        <end position="298"/>
    </location>
</feature>
<comment type="caution">
    <text evidence="6">The sequence shown here is derived from an EMBL/GenBank/DDBJ whole genome shotgun (WGS) entry which is preliminary data.</text>
</comment>
<dbReference type="EMBL" id="JAJVCN010000001">
    <property type="protein sequence ID" value="MCE7003333.1"/>
    <property type="molecule type" value="Genomic_DNA"/>
</dbReference>
<proteinExistence type="predicted"/>
<accession>A0ABS8Z9X3</accession>
<evidence type="ECO:0000259" key="5">
    <source>
        <dbReference type="SMART" id="SM00478"/>
    </source>
</evidence>
<evidence type="ECO:0000313" key="6">
    <source>
        <dbReference type="EMBL" id="MCE7003333.1"/>
    </source>
</evidence>
<dbReference type="InterPro" id="IPR003265">
    <property type="entry name" value="HhH-GPD_domain"/>
</dbReference>
<dbReference type="SUPFAM" id="SSF48150">
    <property type="entry name" value="DNA-glycosylase"/>
    <property type="match status" value="1"/>
</dbReference>
<keyword evidence="7" id="KW-1185">Reference proteome</keyword>
<name>A0ABS8Z9X3_9PSEU</name>
<dbReference type="InterPro" id="IPR051912">
    <property type="entry name" value="Alkylbase_DNA_Glycosylase/TA"/>
</dbReference>
<sequence>METDWLDLPFTGPFDLAASARFIEGFTPSQSFVDQEGRLRLAFPASPSWEPVAALVRQAAPNGPVQVRLNAAPEDVPAVLSHVQRILSLDVDGSGFADLASHDPVIREVQALAPGLRPVLFHSPYEAACWSIISQRVRTTQAAALKNQIARRVGTKVAVPAGRNELPGIQLDTFPAPRRLLSLDRIPLLPEVKSTRLRATAEAALAGDLDAAKLRAMPADEALRHLATLPGIGPFSAQLILLRGAGHPDVFATAEPRLHQAITAAYGLRRPSVNDLAQVADGWRPYRTWVSVLFRAQGDLARL</sequence>